<accession>A0A388L7U4</accession>
<reference evidence="2 3" key="1">
    <citation type="journal article" date="2018" name="Cell">
        <title>The Chara Genome: Secondary Complexity and Implications for Plant Terrestrialization.</title>
        <authorList>
            <person name="Nishiyama T."/>
            <person name="Sakayama H."/>
            <person name="Vries J.D."/>
            <person name="Buschmann H."/>
            <person name="Saint-Marcoux D."/>
            <person name="Ullrich K.K."/>
            <person name="Haas F.B."/>
            <person name="Vanderstraeten L."/>
            <person name="Becker D."/>
            <person name="Lang D."/>
            <person name="Vosolsobe S."/>
            <person name="Rombauts S."/>
            <person name="Wilhelmsson P.K.I."/>
            <person name="Janitza P."/>
            <person name="Kern R."/>
            <person name="Heyl A."/>
            <person name="Rumpler F."/>
            <person name="Villalobos L.I.A.C."/>
            <person name="Clay J.M."/>
            <person name="Skokan R."/>
            <person name="Toyoda A."/>
            <person name="Suzuki Y."/>
            <person name="Kagoshima H."/>
            <person name="Schijlen E."/>
            <person name="Tajeshwar N."/>
            <person name="Catarino B."/>
            <person name="Hetherington A.J."/>
            <person name="Saltykova A."/>
            <person name="Bonnot C."/>
            <person name="Breuninger H."/>
            <person name="Symeonidi A."/>
            <person name="Radhakrishnan G.V."/>
            <person name="Van Nieuwerburgh F."/>
            <person name="Deforce D."/>
            <person name="Chang C."/>
            <person name="Karol K.G."/>
            <person name="Hedrich R."/>
            <person name="Ulvskov P."/>
            <person name="Glockner G."/>
            <person name="Delwiche C.F."/>
            <person name="Petrasek J."/>
            <person name="Van de Peer Y."/>
            <person name="Friml J."/>
            <person name="Beilby M."/>
            <person name="Dolan L."/>
            <person name="Kohara Y."/>
            <person name="Sugano S."/>
            <person name="Fujiyama A."/>
            <person name="Delaux P.-M."/>
            <person name="Quint M."/>
            <person name="TheiBen G."/>
            <person name="Hagemann M."/>
            <person name="Harholt J."/>
            <person name="Dunand C."/>
            <person name="Zachgo S."/>
            <person name="Langdale J."/>
            <person name="Maumus F."/>
            <person name="Straeten D.V.D."/>
            <person name="Gould S.B."/>
            <person name="Rensing S.A."/>
        </authorList>
    </citation>
    <scope>NUCLEOTIDE SEQUENCE [LARGE SCALE GENOMIC DNA]</scope>
    <source>
        <strain evidence="2 3">S276</strain>
    </source>
</reference>
<evidence type="ECO:0000256" key="1">
    <source>
        <dbReference type="SAM" id="MobiDB-lite"/>
    </source>
</evidence>
<proteinExistence type="predicted"/>
<protein>
    <submittedName>
        <fullName evidence="2">Uncharacterized protein</fullName>
    </submittedName>
</protein>
<comment type="caution">
    <text evidence="2">The sequence shown here is derived from an EMBL/GenBank/DDBJ whole genome shotgun (WGS) entry which is preliminary data.</text>
</comment>
<feature type="compositionally biased region" description="Basic and acidic residues" evidence="1">
    <location>
        <begin position="204"/>
        <end position="213"/>
    </location>
</feature>
<feature type="region of interest" description="Disordered" evidence="1">
    <location>
        <begin position="450"/>
        <end position="627"/>
    </location>
</feature>
<evidence type="ECO:0000313" key="2">
    <source>
        <dbReference type="EMBL" id="GBG78379.1"/>
    </source>
</evidence>
<organism evidence="2 3">
    <name type="scientific">Chara braunii</name>
    <name type="common">Braun's stonewort</name>
    <dbReference type="NCBI Taxonomy" id="69332"/>
    <lineage>
        <taxon>Eukaryota</taxon>
        <taxon>Viridiplantae</taxon>
        <taxon>Streptophyta</taxon>
        <taxon>Charophyceae</taxon>
        <taxon>Charales</taxon>
        <taxon>Characeae</taxon>
        <taxon>Chara</taxon>
    </lineage>
</organism>
<feature type="compositionally biased region" description="Acidic residues" evidence="1">
    <location>
        <begin position="452"/>
        <end position="477"/>
    </location>
</feature>
<feature type="compositionally biased region" description="Basic and acidic residues" evidence="1">
    <location>
        <begin position="546"/>
        <end position="558"/>
    </location>
</feature>
<gene>
    <name evidence="2" type="ORF">CBR_g26408</name>
</gene>
<dbReference type="AlphaFoldDB" id="A0A388L7U4"/>
<feature type="compositionally biased region" description="Basic and acidic residues" evidence="1">
    <location>
        <begin position="228"/>
        <end position="262"/>
    </location>
</feature>
<sequence length="627" mass="70967">MRLFCDEGVCAAAAFRIKGSPHAIVFAEVTAIYQRAGPRTSHVTTMAGFTGDISSVNPLRHTEILASLREWTQQVSNVWQHVLACEGYNIIPISAADIDGRRQLIAQELIAPIVQLANDLSPDIYFQSDNSPAPYIFERSLDPYRQWTSCLSDPSDEDTLPSQQKYLKPYEIPYAFYPRAEEAPIIDDDEEEGDNEETSEEGNYTEHSEGELSKEEEEEEGAGSGREAPPEEATRTGTEVEDREVARQREEIASGKRQHEFANKASLRFGNDPTREPEPSKPGDGDPAATTSSAARRRRRRSPSSSSPTRPPLTLRTKDSTGREVARHMSPESLAKLVYIHLNMLLPRVPQSKNGGFVDSWYDFVEPIPKPEENEESVSRGPEDEAGKTKEELMRRMRTVPRLWLDRETDLVHKRMMEAAPRRAAIPIRREIERGLKQVREHQQQIHRILEVVEDGEEEEEHQPEEGDDIKQEEEAEGMVQPEEGAVMEHQEEEEGMAQGGEEEERQQEEERNGLAQQEVQYDEVDKAREDEHHPTATPIYTRRPRPAEFPESNKKIPEFFPMKEAVQHDNLWVSRVGRKRKEPSQDAPAQPKCPRGRPPKPKTDVATTPASKKIKTARQAQDGGGG</sequence>
<feature type="compositionally biased region" description="Acidic residues" evidence="1">
    <location>
        <begin position="491"/>
        <end position="508"/>
    </location>
</feature>
<feature type="compositionally biased region" description="Acidic residues" evidence="1">
    <location>
        <begin position="185"/>
        <end position="200"/>
    </location>
</feature>
<dbReference type="EMBL" id="BFEA01000293">
    <property type="protein sequence ID" value="GBG78379.1"/>
    <property type="molecule type" value="Genomic_DNA"/>
</dbReference>
<name>A0A388L7U4_CHABU</name>
<evidence type="ECO:0000313" key="3">
    <source>
        <dbReference type="Proteomes" id="UP000265515"/>
    </source>
</evidence>
<dbReference type="Gramene" id="GBG78379">
    <property type="protein sequence ID" value="GBG78379"/>
    <property type="gene ID" value="CBR_g26408"/>
</dbReference>
<dbReference type="OrthoDB" id="115435at2759"/>
<feature type="compositionally biased region" description="Basic and acidic residues" evidence="1">
    <location>
        <begin position="316"/>
        <end position="328"/>
    </location>
</feature>
<feature type="region of interest" description="Disordered" evidence="1">
    <location>
        <begin position="370"/>
        <end position="394"/>
    </location>
</feature>
<feature type="compositionally biased region" description="Basic and acidic residues" evidence="1">
    <location>
        <begin position="273"/>
        <end position="284"/>
    </location>
</feature>
<dbReference type="Proteomes" id="UP000265515">
    <property type="component" value="Unassembled WGS sequence"/>
</dbReference>
<feature type="compositionally biased region" description="Low complexity" evidence="1">
    <location>
        <begin position="303"/>
        <end position="315"/>
    </location>
</feature>
<feature type="compositionally biased region" description="Basic and acidic residues" evidence="1">
    <location>
        <begin position="524"/>
        <end position="535"/>
    </location>
</feature>
<keyword evidence="3" id="KW-1185">Reference proteome</keyword>
<feature type="region of interest" description="Disordered" evidence="1">
    <location>
        <begin position="185"/>
        <end position="328"/>
    </location>
</feature>